<dbReference type="EMBL" id="AOST01000028">
    <property type="protein sequence ID" value="ERF67477.1"/>
    <property type="molecule type" value="Genomic_DNA"/>
</dbReference>
<proteinExistence type="predicted"/>
<comment type="caution">
    <text evidence="1">The sequence shown here is derived from an EMBL/GenBank/DDBJ whole genome shotgun (WGS) entry which is preliminary data.</text>
</comment>
<accession>A0ACB4UQ55</accession>
<dbReference type="Proteomes" id="UP000053711">
    <property type="component" value="Unassembled WGS sequence"/>
</dbReference>
<keyword evidence="2" id="KW-1185">Reference proteome</keyword>
<gene>
    <name evidence="1" type="ORF">H640_03057</name>
</gene>
<sequence length="269" mass="28906">MDVTRTRPGGSGTRNRGSGAKSPHAHTTINGHSTAKESAEVARRERERIAKCKEIARMLTDTIDGAPNHSQADARDKAVHSCIVGDPATAKPSKPGKPAAVAPAPDPELLARRAVLGLNLPQPTPIVEPSPNLNKWHTLAIGQPLWLRTRDNATAMTRTMTVEGYPVRLTATRRPISFAMGDGHTVTCTRTTPWNPHVDPDADSPTCGYRYATLPKGGHSYTVTATTPWTITWSVLGKSGTTTLTKSDATTIPIHEILSVLVPNRGRAR</sequence>
<protein>
    <submittedName>
        <fullName evidence="1">Uncharacterized protein</fullName>
    </submittedName>
</protein>
<evidence type="ECO:0000313" key="1">
    <source>
        <dbReference type="EMBL" id="ERF67477.1"/>
    </source>
</evidence>
<name>A0ACB4UQ55_9ACTN</name>
<reference evidence="1 2" key="1">
    <citation type="journal article" date="2013" name="BMC Genomics">
        <title>Comparative genomics reveals distinct host-interacting traits of three major human-associated propionibacteria.</title>
        <authorList>
            <person name="Mak T.N."/>
            <person name="Schmid M."/>
            <person name="Brzuszkiewicz E."/>
            <person name="Zeng G."/>
            <person name="Meyer R."/>
            <person name="Sfanos K.S."/>
            <person name="Brinkmann V."/>
            <person name="Meyer T.F."/>
            <person name="Bruggemann H."/>
        </authorList>
    </citation>
    <scope>NUCLEOTIDE SEQUENCE [LARGE SCALE GENOMIC DNA]</scope>
    <source>
        <strain evidence="1 2">TM11</strain>
    </source>
</reference>
<organism evidence="1 2">
    <name type="scientific">Cutibacterium granulosum TM11</name>
    <dbReference type="NCBI Taxonomy" id="1292373"/>
    <lineage>
        <taxon>Bacteria</taxon>
        <taxon>Bacillati</taxon>
        <taxon>Actinomycetota</taxon>
        <taxon>Actinomycetes</taxon>
        <taxon>Propionibacteriales</taxon>
        <taxon>Propionibacteriaceae</taxon>
        <taxon>Cutibacterium</taxon>
    </lineage>
</organism>
<evidence type="ECO:0000313" key="2">
    <source>
        <dbReference type="Proteomes" id="UP000053711"/>
    </source>
</evidence>